<accession>A0ABR2GQ63</accession>
<name>A0ABR2GQ63_9EUKA</name>
<dbReference type="PANTHER" id="PTHR45661:SF3">
    <property type="entry name" value="IG-LIKE DOMAIN-CONTAINING PROTEIN"/>
    <property type="match status" value="1"/>
</dbReference>
<comment type="caution">
    <text evidence="1">The sequence shown here is derived from an EMBL/GenBank/DDBJ whole genome shotgun (WGS) entry which is preliminary data.</text>
</comment>
<organism evidence="1 2">
    <name type="scientific">Tritrichomonas musculus</name>
    <dbReference type="NCBI Taxonomy" id="1915356"/>
    <lineage>
        <taxon>Eukaryota</taxon>
        <taxon>Metamonada</taxon>
        <taxon>Parabasalia</taxon>
        <taxon>Tritrichomonadida</taxon>
        <taxon>Tritrichomonadidae</taxon>
        <taxon>Tritrichomonas</taxon>
    </lineage>
</organism>
<dbReference type="SUPFAM" id="SSF52058">
    <property type="entry name" value="L domain-like"/>
    <property type="match status" value="1"/>
</dbReference>
<keyword evidence="2" id="KW-1185">Reference proteome</keyword>
<dbReference type="InterPro" id="IPR053139">
    <property type="entry name" value="Surface_bspA-like"/>
</dbReference>
<gene>
    <name evidence="1" type="ORF">M9Y10_040042</name>
</gene>
<protein>
    <submittedName>
        <fullName evidence="1">Uncharacterized protein</fullName>
    </submittedName>
</protein>
<dbReference type="PANTHER" id="PTHR45661">
    <property type="entry name" value="SURFACE ANTIGEN"/>
    <property type="match status" value="1"/>
</dbReference>
<evidence type="ECO:0000313" key="2">
    <source>
        <dbReference type="Proteomes" id="UP001470230"/>
    </source>
</evidence>
<dbReference type="Proteomes" id="UP001470230">
    <property type="component" value="Unassembled WGS sequence"/>
</dbReference>
<dbReference type="InterPro" id="IPR032675">
    <property type="entry name" value="LRR_dom_sf"/>
</dbReference>
<dbReference type="InterPro" id="IPR026906">
    <property type="entry name" value="LRR_5"/>
</dbReference>
<dbReference type="EMBL" id="JAPFFF010000069">
    <property type="protein sequence ID" value="KAK8836085.1"/>
    <property type="molecule type" value="Genomic_DNA"/>
</dbReference>
<proteinExistence type="predicted"/>
<dbReference type="Pfam" id="PF13306">
    <property type="entry name" value="LRR_5"/>
    <property type="match status" value="3"/>
</dbReference>
<evidence type="ECO:0000313" key="1">
    <source>
        <dbReference type="EMBL" id="KAK8836085.1"/>
    </source>
</evidence>
<dbReference type="Gene3D" id="3.80.10.10">
    <property type="entry name" value="Ribonuclease Inhibitor"/>
    <property type="match status" value="4"/>
</dbReference>
<reference evidence="1 2" key="1">
    <citation type="submission" date="2024-04" db="EMBL/GenBank/DDBJ databases">
        <title>Tritrichomonas musculus Genome.</title>
        <authorList>
            <person name="Alves-Ferreira E."/>
            <person name="Grigg M."/>
            <person name="Lorenzi H."/>
            <person name="Galac M."/>
        </authorList>
    </citation>
    <scope>NUCLEOTIDE SEQUENCE [LARGE SCALE GENOMIC DNA]</scope>
    <source>
        <strain evidence="1 2">EAF2021</strain>
    </source>
</reference>
<sequence>MKPKTYKLFLKDKTFTIPSNFLFLCDLNRMVYDTLNTNNQYIIRSRVNDKILESFIEYWGNQKIPFICPENFGQYLSLSNEFGLMKTLIQKYQRQILNTNLYSLQTENKKLKSRFSGENDKKETQKRKFQEIIELLFKYQTKNKHFRFKQFEKQLLNSCKIGDTRLITSLLTEKIVIENGIQFLLNEEEKTATVFSYLDTNSIVSIPYSVSYESTEFIVTSIAEGAFCDNKKIESINFTENSNLKTINKKAFSCSSLKSILIPSHVTRICELSFSSCYSLEKVEFSKDSELKTIEKDAFCNSAVSTIKIPSSVAELEEGWCNGTTNLKNIIIYHNKEENISYYESNFIIGKTNKESSKYDILHFSRRDIETANIPSFIKRIDSYAFDKCIGLQKVEFDDDSELESIGDLAFPRTFIERISIPPNVTRIGECCFSSCRLLKCIQFSEHSKLNSIEKATFSCSAIESIIIPSCVTRICQFAFSSCYSLEKVEFSKDSELKTIEKDAFCNSTISTIKIPSSVVELEEGWCNGTTNLKNIIIYHNKEENISYYESNFIIGKTNKEPSKYDILHFSRRDIETANIPSFIKRIDSYAFEGCQKLKKVEFLNHSELRTIGQFAFSNTSIEKVSIPSSVRQIEGRAFFNSKKLKKVEFDENSKLNFIDSYAFANSSIEFISIPPRVRQIKDFAFSCCSILKKVEFCENSELRSIGKAAFYFTLIRCISIPSSVTEIGKLAFCYCGLFQIFEIHEKSKLKFIDKDWFDAISHINLMIPPNIMKSVSFK</sequence>